<dbReference type="InterPro" id="IPR012677">
    <property type="entry name" value="Nucleotide-bd_a/b_plait_sf"/>
</dbReference>
<dbReference type="Pfam" id="PF00076">
    <property type="entry name" value="RRM_1"/>
    <property type="match status" value="1"/>
</dbReference>
<dbReference type="EMBL" id="CM000781">
    <property type="protein sequence ID" value="AQK74180.1"/>
    <property type="molecule type" value="Genomic_DNA"/>
</dbReference>
<dbReference type="AlphaFoldDB" id="A0A1D6HI40"/>
<dbReference type="CDD" id="cd12384">
    <property type="entry name" value="RRM_RBM24_RBM38_like"/>
    <property type="match status" value="1"/>
</dbReference>
<sequence length="262" mass="28538">MAMQQHAASASSSSLGLHLLASPSSIREATHTKVFVGGLAWETSSDRLRRFYERFGDILEAVVITDRHSGRSKGYGFVTFREAESASKACEDPTPVIDGRRANCNLASLGRAQHPVPPGRPRSAGSYLGVPVPKAFYLGGYSHHRPFPLGYYQGFPVPQYSYPSYGTEYIYPQVPLDCSRTKKSSVAVFTAFVLAWQAIILAFIRLSLSWSTDVPGNHEVAPMDGASDPRVTVALAVSLSLNRKRDGNVAYAGMESSICKMD</sequence>
<dbReference type="SUPFAM" id="SSF54928">
    <property type="entry name" value="RNA-binding domain, RBD"/>
    <property type="match status" value="1"/>
</dbReference>
<protein>
    <submittedName>
        <fullName evidence="3">RNA-binding (RRM/RBD/RNP motifs) family protein</fullName>
    </submittedName>
</protein>
<reference evidence="3" key="1">
    <citation type="submission" date="2015-12" db="EMBL/GenBank/DDBJ databases">
        <title>Update maize B73 reference genome by single molecule sequencing technologies.</title>
        <authorList>
            <consortium name="Maize Genome Sequencing Project"/>
            <person name="Ware D."/>
        </authorList>
    </citation>
    <scope>NUCLEOTIDE SEQUENCE</scope>
    <source>
        <tissue evidence="3">Seedling</tissue>
    </source>
</reference>
<proteinExistence type="predicted"/>
<dbReference type="PANTHER" id="PTHR11176">
    <property type="entry name" value="BOULE-RELATED"/>
    <property type="match status" value="1"/>
</dbReference>
<dbReference type="PROSITE" id="PS50102">
    <property type="entry name" value="RRM"/>
    <property type="match status" value="1"/>
</dbReference>
<dbReference type="SMART" id="SM00360">
    <property type="entry name" value="RRM"/>
    <property type="match status" value="1"/>
</dbReference>
<dbReference type="Gene3D" id="3.30.70.330">
    <property type="match status" value="1"/>
</dbReference>
<keyword evidence="1 2" id="KW-0694">RNA-binding</keyword>
<evidence type="ECO:0000256" key="2">
    <source>
        <dbReference type="PROSITE-ProRule" id="PRU00176"/>
    </source>
</evidence>
<organism evidence="3">
    <name type="scientific">Zea mays</name>
    <name type="common">Maize</name>
    <dbReference type="NCBI Taxonomy" id="4577"/>
    <lineage>
        <taxon>Eukaryota</taxon>
        <taxon>Viridiplantae</taxon>
        <taxon>Streptophyta</taxon>
        <taxon>Embryophyta</taxon>
        <taxon>Tracheophyta</taxon>
        <taxon>Spermatophyta</taxon>
        <taxon>Magnoliopsida</taxon>
        <taxon>Liliopsida</taxon>
        <taxon>Poales</taxon>
        <taxon>Poaceae</taxon>
        <taxon>PACMAD clade</taxon>
        <taxon>Panicoideae</taxon>
        <taxon>Andropogonodae</taxon>
        <taxon>Andropogoneae</taxon>
        <taxon>Tripsacinae</taxon>
        <taxon>Zea</taxon>
    </lineage>
</organism>
<dbReference type="ExpressionAtlas" id="A0A1D6HI40">
    <property type="expression patterns" value="baseline and differential"/>
</dbReference>
<evidence type="ECO:0000313" key="3">
    <source>
        <dbReference type="EMBL" id="AQK74180.1"/>
    </source>
</evidence>
<dbReference type="PANTHER" id="PTHR11176:SF57">
    <property type="entry name" value="PROTEIN BOULE"/>
    <property type="match status" value="1"/>
</dbReference>
<gene>
    <name evidence="3" type="ORF">ZEAMMB73_Zm00001d017829</name>
</gene>
<dbReference type="GO" id="GO:0003723">
    <property type="term" value="F:RNA binding"/>
    <property type="evidence" value="ECO:0007669"/>
    <property type="project" value="UniProtKB-UniRule"/>
</dbReference>
<evidence type="ECO:0000256" key="1">
    <source>
        <dbReference type="ARBA" id="ARBA00022884"/>
    </source>
</evidence>
<dbReference type="InterPro" id="IPR035979">
    <property type="entry name" value="RBD_domain_sf"/>
</dbReference>
<accession>A0A1D6HI40</accession>
<name>A0A1D6HI40_MAIZE</name>
<dbReference type="InterPro" id="IPR000504">
    <property type="entry name" value="RRM_dom"/>
</dbReference>